<evidence type="ECO:0000313" key="1">
    <source>
        <dbReference type="EMBL" id="CAB0004022.1"/>
    </source>
</evidence>
<proteinExistence type="predicted"/>
<reference evidence="1 2" key="1">
    <citation type="submission" date="2020-02" db="EMBL/GenBank/DDBJ databases">
        <authorList>
            <person name="Ferguson B K."/>
        </authorList>
    </citation>
    <scope>NUCLEOTIDE SEQUENCE [LARGE SCALE GENOMIC DNA]</scope>
</reference>
<dbReference type="EMBL" id="CADCXU010014349">
    <property type="protein sequence ID" value="CAB0004022.1"/>
    <property type="molecule type" value="Genomic_DNA"/>
</dbReference>
<evidence type="ECO:0000313" key="2">
    <source>
        <dbReference type="Proteomes" id="UP000479000"/>
    </source>
</evidence>
<dbReference type="AlphaFoldDB" id="A0A6H5GKQ8"/>
<organism evidence="1 2">
    <name type="scientific">Nesidiocoris tenuis</name>
    <dbReference type="NCBI Taxonomy" id="355587"/>
    <lineage>
        <taxon>Eukaryota</taxon>
        <taxon>Metazoa</taxon>
        <taxon>Ecdysozoa</taxon>
        <taxon>Arthropoda</taxon>
        <taxon>Hexapoda</taxon>
        <taxon>Insecta</taxon>
        <taxon>Pterygota</taxon>
        <taxon>Neoptera</taxon>
        <taxon>Paraneoptera</taxon>
        <taxon>Hemiptera</taxon>
        <taxon>Heteroptera</taxon>
        <taxon>Panheteroptera</taxon>
        <taxon>Cimicomorpha</taxon>
        <taxon>Miridae</taxon>
        <taxon>Dicyphina</taxon>
        <taxon>Nesidiocoris</taxon>
    </lineage>
</organism>
<protein>
    <submittedName>
        <fullName evidence="1">Uncharacterized protein</fullName>
    </submittedName>
</protein>
<feature type="non-terminal residue" evidence="1">
    <location>
        <position position="70"/>
    </location>
</feature>
<sequence length="70" mass="7746">MDYRTDSLDDKICHVSVSCRRQDHEAAPFLCSALFKGKSWSDTRVGFVLLVSADIVDPVGIRTATISCKI</sequence>
<gene>
    <name evidence="1" type="ORF">NTEN_LOCUS9499</name>
</gene>
<keyword evidence="2" id="KW-1185">Reference proteome</keyword>
<dbReference type="Proteomes" id="UP000479000">
    <property type="component" value="Unassembled WGS sequence"/>
</dbReference>
<name>A0A6H5GKQ8_9HEMI</name>
<accession>A0A6H5GKQ8</accession>